<dbReference type="InParanoid" id="E4V1N4"/>
<gene>
    <name evidence="1" type="ORF">MGYG_06948</name>
</gene>
<sequence>MATLSCVLVSRAATSSVRPTDYLDYLILAVASGFLACLGARYTHVDDGCCKTTDLITLAAPPTYMNILERYPNGSYRQLTRRFTTTLPKYWQTTRCHCCKIYHQAQADRDGVQLLCAPPIGSRMEANLLSLLCEVAQPGDSTAFRDIDIDINVPEHLRNGCTEAQPANITSSMANDNYLIPRMHIRIDKWWARARPPSGSLTPLFSNGAHNRWNIMALPGYVHRTNAHLLLSTSAVAGEASRIIQSDLAFFRAGCMNALKSQPMATTL</sequence>
<accession>E4V1N4</accession>
<protein>
    <submittedName>
        <fullName evidence="1">Uncharacterized protein</fullName>
    </submittedName>
</protein>
<dbReference type="RefSeq" id="XP_003170957.1">
    <property type="nucleotide sequence ID" value="XM_003170909.1"/>
</dbReference>
<dbReference type="EMBL" id="DS989827">
    <property type="protein sequence ID" value="EFR03949.1"/>
    <property type="molecule type" value="Genomic_DNA"/>
</dbReference>
<dbReference type="HOGENOM" id="CLU_1038177_0_0_1"/>
<dbReference type="Proteomes" id="UP000002669">
    <property type="component" value="Unassembled WGS sequence"/>
</dbReference>
<dbReference type="VEuPathDB" id="FungiDB:MGYG_06948"/>
<keyword evidence="2" id="KW-1185">Reference proteome</keyword>
<organism evidence="2">
    <name type="scientific">Arthroderma gypseum (strain ATCC MYA-4604 / CBS 118893)</name>
    <name type="common">Microsporum gypseum</name>
    <dbReference type="NCBI Taxonomy" id="535722"/>
    <lineage>
        <taxon>Eukaryota</taxon>
        <taxon>Fungi</taxon>
        <taxon>Dikarya</taxon>
        <taxon>Ascomycota</taxon>
        <taxon>Pezizomycotina</taxon>
        <taxon>Eurotiomycetes</taxon>
        <taxon>Eurotiomycetidae</taxon>
        <taxon>Onygenales</taxon>
        <taxon>Arthrodermataceae</taxon>
        <taxon>Nannizzia</taxon>
    </lineage>
</organism>
<evidence type="ECO:0000313" key="1">
    <source>
        <dbReference type="EMBL" id="EFR03949.1"/>
    </source>
</evidence>
<name>E4V1N4_ARTGP</name>
<evidence type="ECO:0000313" key="2">
    <source>
        <dbReference type="Proteomes" id="UP000002669"/>
    </source>
</evidence>
<reference evidence="2" key="1">
    <citation type="journal article" date="2012" name="MBio">
        <title>Comparative genome analysis of Trichophyton rubrum and related dermatophytes reveals candidate genes involved in infection.</title>
        <authorList>
            <person name="Martinez D.A."/>
            <person name="Oliver B.G."/>
            <person name="Graeser Y."/>
            <person name="Goldberg J.M."/>
            <person name="Li W."/>
            <person name="Martinez-Rossi N.M."/>
            <person name="Monod M."/>
            <person name="Shelest E."/>
            <person name="Barton R.C."/>
            <person name="Birch E."/>
            <person name="Brakhage A.A."/>
            <person name="Chen Z."/>
            <person name="Gurr S.J."/>
            <person name="Heiman D."/>
            <person name="Heitman J."/>
            <person name="Kosti I."/>
            <person name="Rossi A."/>
            <person name="Saif S."/>
            <person name="Samalova M."/>
            <person name="Saunders C.W."/>
            <person name="Shea T."/>
            <person name="Summerbell R.C."/>
            <person name="Xu J."/>
            <person name="Young S."/>
            <person name="Zeng Q."/>
            <person name="Birren B.W."/>
            <person name="Cuomo C.A."/>
            <person name="White T.C."/>
        </authorList>
    </citation>
    <scope>NUCLEOTIDE SEQUENCE [LARGE SCALE GENOMIC DNA]</scope>
    <source>
        <strain evidence="2">ATCC MYA-4604 / CBS 118893</strain>
    </source>
</reference>
<proteinExistence type="predicted"/>
<dbReference type="GeneID" id="10026200"/>
<dbReference type="AlphaFoldDB" id="E4V1N4"/>